<dbReference type="InterPro" id="IPR010196">
    <property type="entry name" value="OSB_synthase_MenC1"/>
</dbReference>
<feature type="domain" description="Mandelate racemase/muconate lactonizing enzyme C-terminal" evidence="5">
    <location>
        <begin position="96"/>
        <end position="191"/>
    </location>
</feature>
<evidence type="ECO:0000313" key="6">
    <source>
        <dbReference type="EMBL" id="GMA18229.1"/>
    </source>
</evidence>
<name>A0ABQ6HL51_9MICO</name>
<feature type="active site" description="Proton acceptor" evidence="4">
    <location>
        <position position="224"/>
    </location>
</feature>
<dbReference type="SMART" id="SM00922">
    <property type="entry name" value="MR_MLE"/>
    <property type="match status" value="1"/>
</dbReference>
<keyword evidence="3 4" id="KW-0456">Lyase</keyword>
<sequence>MVTDGPTEHLPAIDELVERSRVVSIPLAVRFRGVDRREALLIEGPCGWGEFAPFLEYPPAEASRWLAGALEAAFTGWPEPQRDSIAVNATVPAVGPERVAEVLARYDGCGTVKVKVAEHGQTLRDDLARVAEVRRVAGRGARVRVDANGGWSVGDARAAIDALRRYDLEYAEQPCATVEELAELRITLARNGIDVPIAADESIRKASDPLRVARLGAADLVVVKVAPLGGVRAALRIVEQCGLPAVVSSALDTSVGIAAGVALAAGLPRLDHACGLGTVALLTGDVAAPSLQPRSGALPVGPVAVDRELVERWAATSDRVAWWHRRLRDAHAALVG</sequence>
<dbReference type="InterPro" id="IPR029065">
    <property type="entry name" value="Enolase_C-like"/>
</dbReference>
<dbReference type="SFLD" id="SFLDF00009">
    <property type="entry name" value="o-succinylbenzoate_synthase"/>
    <property type="match status" value="1"/>
</dbReference>
<dbReference type="EMBL" id="BSUJ01000001">
    <property type="protein sequence ID" value="GMA18229.1"/>
    <property type="molecule type" value="Genomic_DNA"/>
</dbReference>
<accession>A0ABQ6HL51</accession>
<dbReference type="PANTHER" id="PTHR48073:SF2">
    <property type="entry name" value="O-SUCCINYLBENZOATE SYNTHASE"/>
    <property type="match status" value="1"/>
</dbReference>
<dbReference type="InterPro" id="IPR013342">
    <property type="entry name" value="Mandelate_racemase_C"/>
</dbReference>
<comment type="catalytic activity">
    <reaction evidence="4">
        <text>(1R,6R)-6-hydroxy-2-succinyl-cyclohexa-2,4-diene-1-carboxylate = 2-succinylbenzoate + H2O</text>
        <dbReference type="Rhea" id="RHEA:10196"/>
        <dbReference type="ChEBI" id="CHEBI:15377"/>
        <dbReference type="ChEBI" id="CHEBI:18325"/>
        <dbReference type="ChEBI" id="CHEBI:58689"/>
        <dbReference type="EC" id="4.2.1.113"/>
    </reaction>
</comment>
<organism evidence="6 7">
    <name type="scientific">Arsenicicoccus piscis</name>
    <dbReference type="NCBI Taxonomy" id="673954"/>
    <lineage>
        <taxon>Bacteria</taxon>
        <taxon>Bacillati</taxon>
        <taxon>Actinomycetota</taxon>
        <taxon>Actinomycetes</taxon>
        <taxon>Micrococcales</taxon>
        <taxon>Intrasporangiaceae</taxon>
        <taxon>Arsenicicoccus</taxon>
    </lineage>
</organism>
<feature type="active site" description="Proton donor" evidence="4">
    <location>
        <position position="115"/>
    </location>
</feature>
<proteinExistence type="inferred from homology"/>
<feature type="binding site" evidence="4">
    <location>
        <position position="146"/>
    </location>
    <ligand>
        <name>Mg(2+)</name>
        <dbReference type="ChEBI" id="CHEBI:18420"/>
    </ligand>
</feature>
<dbReference type="EC" id="4.2.1.113" evidence="4"/>
<dbReference type="HAMAP" id="MF_00470">
    <property type="entry name" value="MenC_1"/>
    <property type="match status" value="1"/>
</dbReference>
<dbReference type="NCBIfam" id="NF002782">
    <property type="entry name" value="PRK02901.1"/>
    <property type="match status" value="1"/>
</dbReference>
<evidence type="ECO:0000256" key="4">
    <source>
        <dbReference type="HAMAP-Rule" id="MF_00470"/>
    </source>
</evidence>
<dbReference type="CDD" id="cd03320">
    <property type="entry name" value="OSBS"/>
    <property type="match status" value="1"/>
</dbReference>
<evidence type="ECO:0000256" key="1">
    <source>
        <dbReference type="ARBA" id="ARBA00022723"/>
    </source>
</evidence>
<evidence type="ECO:0000256" key="3">
    <source>
        <dbReference type="ARBA" id="ARBA00023239"/>
    </source>
</evidence>
<dbReference type="Pfam" id="PF13378">
    <property type="entry name" value="MR_MLE_C"/>
    <property type="match status" value="1"/>
</dbReference>
<keyword evidence="7" id="KW-1185">Reference proteome</keyword>
<keyword evidence="4" id="KW-0474">Menaquinone biosynthesis</keyword>
<protein>
    <recommendedName>
        <fullName evidence="4">o-succinylbenzoate synthase</fullName>
        <shortName evidence="4">OSB synthase</shortName>
        <shortName evidence="4">OSBS</shortName>
        <ecNumber evidence="4">4.2.1.113</ecNumber>
    </recommendedName>
    <alternativeName>
        <fullName evidence="4">4-(2'-carboxyphenyl)-4-oxybutyric acid synthase</fullName>
    </alternativeName>
    <alternativeName>
        <fullName evidence="4">o-succinylbenzoic acid synthase</fullName>
    </alternativeName>
</protein>
<comment type="cofactor">
    <cofactor evidence="4">
        <name>a divalent metal cation</name>
        <dbReference type="ChEBI" id="CHEBI:60240"/>
    </cofactor>
</comment>
<dbReference type="SFLD" id="SFLDG00180">
    <property type="entry name" value="muconate_cycloisomerase"/>
    <property type="match status" value="1"/>
</dbReference>
<dbReference type="SFLD" id="SFLDS00001">
    <property type="entry name" value="Enolase"/>
    <property type="match status" value="1"/>
</dbReference>
<dbReference type="InterPro" id="IPR036849">
    <property type="entry name" value="Enolase-like_C_sf"/>
</dbReference>
<comment type="pathway">
    <text evidence="4">Quinol/quinone metabolism; menaquinone biosynthesis.</text>
</comment>
<evidence type="ECO:0000259" key="5">
    <source>
        <dbReference type="SMART" id="SM00922"/>
    </source>
</evidence>
<keyword evidence="2 4" id="KW-0460">Magnesium</keyword>
<evidence type="ECO:0000256" key="2">
    <source>
        <dbReference type="ARBA" id="ARBA00022842"/>
    </source>
</evidence>
<dbReference type="RefSeq" id="WP_241443776.1">
    <property type="nucleotide sequence ID" value="NZ_BSUJ01000001.1"/>
</dbReference>
<dbReference type="Pfam" id="PF18374">
    <property type="entry name" value="Enolase_like_N"/>
    <property type="match status" value="1"/>
</dbReference>
<comment type="pathway">
    <text evidence="4">Quinol/quinone metabolism; 1,4-dihydroxy-2-naphthoate biosynthesis; 1,4-dihydroxy-2-naphthoate from chorismate: step 4/7.</text>
</comment>
<gene>
    <name evidence="4 6" type="primary">menC</name>
    <name evidence="6" type="ORF">GCM10025862_02500</name>
</gene>
<comment type="similarity">
    <text evidence="4">Belongs to the mandelate racemase/muconate lactonizing enzyme family. MenC type 1 subfamily.</text>
</comment>
<feature type="binding site" evidence="4">
    <location>
        <position position="200"/>
    </location>
    <ligand>
        <name>Mg(2+)</name>
        <dbReference type="ChEBI" id="CHEBI:18420"/>
    </ligand>
</feature>
<reference evidence="7" key="1">
    <citation type="journal article" date="2019" name="Int. J. Syst. Evol. Microbiol.">
        <title>The Global Catalogue of Microorganisms (GCM) 10K type strain sequencing project: providing services to taxonomists for standard genome sequencing and annotation.</title>
        <authorList>
            <consortium name="The Broad Institute Genomics Platform"/>
            <consortium name="The Broad Institute Genome Sequencing Center for Infectious Disease"/>
            <person name="Wu L."/>
            <person name="Ma J."/>
        </authorList>
    </citation>
    <scope>NUCLEOTIDE SEQUENCE [LARGE SCALE GENOMIC DNA]</scope>
    <source>
        <strain evidence="7">NBRC 105830</strain>
    </source>
</reference>
<comment type="function">
    <text evidence="4">Converts 2-succinyl-6-hydroxy-2,4-cyclohexadiene-1-carboxylate (SHCHC) to 2-succinylbenzoate (OSB).</text>
</comment>
<comment type="caution">
    <text evidence="6">The sequence shown here is derived from an EMBL/GenBank/DDBJ whole genome shotgun (WGS) entry which is preliminary data.</text>
</comment>
<keyword evidence="1 4" id="KW-0479">Metal-binding</keyword>
<dbReference type="Gene3D" id="3.20.20.120">
    <property type="entry name" value="Enolase-like C-terminal domain"/>
    <property type="match status" value="1"/>
</dbReference>
<feature type="binding site" evidence="4">
    <location>
        <position position="172"/>
    </location>
    <ligand>
        <name>Mg(2+)</name>
        <dbReference type="ChEBI" id="CHEBI:18420"/>
    </ligand>
</feature>
<dbReference type="PANTHER" id="PTHR48073">
    <property type="entry name" value="O-SUCCINYLBENZOATE SYNTHASE-RELATED"/>
    <property type="match status" value="1"/>
</dbReference>
<evidence type="ECO:0000313" key="7">
    <source>
        <dbReference type="Proteomes" id="UP001157109"/>
    </source>
</evidence>
<dbReference type="Proteomes" id="UP001157109">
    <property type="component" value="Unassembled WGS sequence"/>
</dbReference>
<dbReference type="SUPFAM" id="SSF51604">
    <property type="entry name" value="Enolase C-terminal domain-like"/>
    <property type="match status" value="1"/>
</dbReference>